<keyword evidence="9" id="KW-1185">Reference proteome</keyword>
<evidence type="ECO:0000256" key="3">
    <source>
        <dbReference type="ARBA" id="ARBA00022695"/>
    </source>
</evidence>
<feature type="domain" description="Murine leukemia virus integrase C-terminal" evidence="8">
    <location>
        <begin position="238"/>
        <end position="278"/>
    </location>
</feature>
<protein>
    <recommendedName>
        <fullName evidence="1">RNA-directed DNA polymerase</fullName>
        <ecNumber evidence="1">2.7.7.49</ecNumber>
    </recommendedName>
</protein>
<dbReference type="Pfam" id="PF18697">
    <property type="entry name" value="MLVIN_C"/>
    <property type="match status" value="1"/>
</dbReference>
<feature type="domain" description="Reverse transcriptase" evidence="7">
    <location>
        <begin position="103"/>
        <end position="209"/>
    </location>
</feature>
<dbReference type="SUPFAM" id="SSF56672">
    <property type="entry name" value="DNA/RNA polymerases"/>
    <property type="match status" value="1"/>
</dbReference>
<reference evidence="10" key="1">
    <citation type="submission" date="2025-08" db="UniProtKB">
        <authorList>
            <consortium name="RefSeq"/>
        </authorList>
    </citation>
    <scope>IDENTIFICATION</scope>
</reference>
<dbReference type="PANTHER" id="PTHR33064">
    <property type="entry name" value="POL PROTEIN"/>
    <property type="match status" value="1"/>
</dbReference>
<evidence type="ECO:0000256" key="6">
    <source>
        <dbReference type="ARBA" id="ARBA00022801"/>
    </source>
</evidence>
<evidence type="ECO:0000259" key="7">
    <source>
        <dbReference type="Pfam" id="PF00078"/>
    </source>
</evidence>
<evidence type="ECO:0000256" key="4">
    <source>
        <dbReference type="ARBA" id="ARBA00022722"/>
    </source>
</evidence>
<name>A0AAX6RFG7_HETGA</name>
<evidence type="ECO:0000259" key="8">
    <source>
        <dbReference type="Pfam" id="PF18697"/>
    </source>
</evidence>
<dbReference type="InterPro" id="IPR000477">
    <property type="entry name" value="RT_dom"/>
</dbReference>
<dbReference type="Proteomes" id="UP000694906">
    <property type="component" value="Unplaced"/>
</dbReference>
<proteinExistence type="predicted"/>
<sequence>MVTVPLEDEFKLLKEGTEPPKQKWDYLQKKFPRVWAETNPPGLAKHHAPVVVQLLASATPTHVWQYPLRLDAKVGISKHIHQLQEAGILVPCQSAWNTPLLPVRKPGTSDFRPVQDLWEVNSRVETVHPMVLNPYTLLSLIPPAHVWYSVLDLKDAFFSLSLAPVCQPLFAFEWTDPDTRTTRQLTWTRLLQGFKNSPTLFGEALSKDLQEPLRASWKSSKTWDIGCLGRKLSSVRPRFESKALEPRWKGPVPVVLSTPLTVKVAGHSAWIHHNHLKAGPLADVTKDKWKVISQPGN</sequence>
<dbReference type="GO" id="GO:0004519">
    <property type="term" value="F:endonuclease activity"/>
    <property type="evidence" value="ECO:0007669"/>
    <property type="project" value="UniProtKB-KW"/>
</dbReference>
<evidence type="ECO:0000313" key="9">
    <source>
        <dbReference type="Proteomes" id="UP000694906"/>
    </source>
</evidence>
<evidence type="ECO:0000256" key="1">
    <source>
        <dbReference type="ARBA" id="ARBA00012493"/>
    </source>
</evidence>
<gene>
    <name evidence="10" type="primary">LOC106010649</name>
</gene>
<dbReference type="Gene3D" id="2.30.30.850">
    <property type="match status" value="1"/>
</dbReference>
<keyword evidence="5" id="KW-0255">Endonuclease</keyword>
<dbReference type="Pfam" id="PF00078">
    <property type="entry name" value="RVT_1"/>
    <property type="match status" value="1"/>
</dbReference>
<dbReference type="InterPro" id="IPR043502">
    <property type="entry name" value="DNA/RNA_pol_sf"/>
</dbReference>
<dbReference type="PANTHER" id="PTHR33064:SF29">
    <property type="entry name" value="PEPTIDASE A2 DOMAIN-CONTAINING PROTEIN-RELATED"/>
    <property type="match status" value="1"/>
</dbReference>
<dbReference type="InterPro" id="IPR051320">
    <property type="entry name" value="Viral_Replic_Matur_Polypro"/>
</dbReference>
<keyword evidence="4" id="KW-0540">Nuclease</keyword>
<evidence type="ECO:0000313" key="10">
    <source>
        <dbReference type="RefSeq" id="XP_021096086.1"/>
    </source>
</evidence>
<accession>A0AAX6RFG7</accession>
<dbReference type="EC" id="2.7.7.49" evidence="1"/>
<dbReference type="AlphaFoldDB" id="A0AAX6RFG7"/>
<keyword evidence="2" id="KW-0808">Transferase</keyword>
<keyword evidence="6" id="KW-0378">Hydrolase</keyword>
<dbReference type="Gene3D" id="3.10.10.10">
    <property type="entry name" value="HIV Type 1 Reverse Transcriptase, subunit A, domain 1"/>
    <property type="match status" value="1"/>
</dbReference>
<dbReference type="GO" id="GO:0016787">
    <property type="term" value="F:hydrolase activity"/>
    <property type="evidence" value="ECO:0007669"/>
    <property type="project" value="UniProtKB-KW"/>
</dbReference>
<organism evidence="9 10">
    <name type="scientific">Heterocephalus glaber</name>
    <name type="common">Naked mole rat</name>
    <dbReference type="NCBI Taxonomy" id="10181"/>
    <lineage>
        <taxon>Eukaryota</taxon>
        <taxon>Metazoa</taxon>
        <taxon>Chordata</taxon>
        <taxon>Craniata</taxon>
        <taxon>Vertebrata</taxon>
        <taxon>Euteleostomi</taxon>
        <taxon>Mammalia</taxon>
        <taxon>Eutheria</taxon>
        <taxon>Euarchontoglires</taxon>
        <taxon>Glires</taxon>
        <taxon>Rodentia</taxon>
        <taxon>Hystricomorpha</taxon>
        <taxon>Bathyergidae</taxon>
        <taxon>Heterocephalus</taxon>
    </lineage>
</organism>
<keyword evidence="3" id="KW-0548">Nucleotidyltransferase</keyword>
<evidence type="ECO:0000256" key="5">
    <source>
        <dbReference type="ARBA" id="ARBA00022759"/>
    </source>
</evidence>
<evidence type="ECO:0000256" key="2">
    <source>
        <dbReference type="ARBA" id="ARBA00022679"/>
    </source>
</evidence>
<dbReference type="RefSeq" id="XP_021096086.1">
    <property type="nucleotide sequence ID" value="XM_021240427.1"/>
</dbReference>
<dbReference type="GeneID" id="106010649"/>
<dbReference type="GO" id="GO:0003964">
    <property type="term" value="F:RNA-directed DNA polymerase activity"/>
    <property type="evidence" value="ECO:0007669"/>
    <property type="project" value="UniProtKB-EC"/>
</dbReference>
<dbReference type="InterPro" id="IPR040643">
    <property type="entry name" value="MLVIN_C"/>
</dbReference>